<organism evidence="2 3">
    <name type="scientific">Paenibacillus zeirhizosphaerae</name>
    <dbReference type="NCBI Taxonomy" id="2987519"/>
    <lineage>
        <taxon>Bacteria</taxon>
        <taxon>Bacillati</taxon>
        <taxon>Bacillota</taxon>
        <taxon>Bacilli</taxon>
        <taxon>Bacillales</taxon>
        <taxon>Paenibacillaceae</taxon>
        <taxon>Paenibacillus</taxon>
    </lineage>
</organism>
<dbReference type="RefSeq" id="WP_305755377.1">
    <property type="nucleotide sequence ID" value="NZ_JAPCKK010000016.1"/>
</dbReference>
<reference evidence="2 3" key="1">
    <citation type="submission" date="2022-10" db="EMBL/GenBank/DDBJ databases">
        <title>Paenibacillus description and whole genome data of maize root bacterial community.</title>
        <authorList>
            <person name="Marton D."/>
            <person name="Farkas M."/>
            <person name="Cserhati M."/>
        </authorList>
    </citation>
    <scope>NUCLEOTIDE SEQUENCE [LARGE SCALE GENOMIC DNA]</scope>
    <source>
        <strain evidence="2 3">P96</strain>
    </source>
</reference>
<feature type="region of interest" description="Disordered" evidence="1">
    <location>
        <begin position="1"/>
        <end position="44"/>
    </location>
</feature>
<accession>A0ABT9FSW3</accession>
<proteinExistence type="predicted"/>
<protein>
    <submittedName>
        <fullName evidence="2">Uncharacterized protein</fullName>
    </submittedName>
</protein>
<evidence type="ECO:0000256" key="1">
    <source>
        <dbReference type="SAM" id="MobiDB-lite"/>
    </source>
</evidence>
<dbReference type="Proteomes" id="UP001241848">
    <property type="component" value="Unassembled WGS sequence"/>
</dbReference>
<evidence type="ECO:0000313" key="3">
    <source>
        <dbReference type="Proteomes" id="UP001241848"/>
    </source>
</evidence>
<dbReference type="EMBL" id="JAPCKK010000016">
    <property type="protein sequence ID" value="MDP4097801.1"/>
    <property type="molecule type" value="Genomic_DNA"/>
</dbReference>
<gene>
    <name evidence="2" type="ORF">OIN60_13575</name>
</gene>
<comment type="caution">
    <text evidence="2">The sequence shown here is derived from an EMBL/GenBank/DDBJ whole genome shotgun (WGS) entry which is preliminary data.</text>
</comment>
<name>A0ABT9FSW3_9BACL</name>
<sequence>MLMTRKRAAGFGDKQDESGPHQKQKQNSQRDNSFGRITGGEEGW</sequence>
<evidence type="ECO:0000313" key="2">
    <source>
        <dbReference type="EMBL" id="MDP4097801.1"/>
    </source>
</evidence>
<keyword evidence="3" id="KW-1185">Reference proteome</keyword>